<sequence length="136" mass="15923">MHPVKRSELLDLLRILPNDSLILVRRRSVLRSHDKPVIRAGNHLRLAFLHALELQLHLRLFVILHHRELPDLYHVRIIRVLYRLPSADQCGVCTGAGGQKEGREKESEIKATSFHFWWRVRIYTQRKAPFSGAPIR</sequence>
<accession>A0A2H5PZ55</accession>
<protein>
    <submittedName>
        <fullName evidence="1">Uncharacterized protein</fullName>
    </submittedName>
</protein>
<dbReference type="EMBL" id="BDQV01000164">
    <property type="protein sequence ID" value="GAY57612.1"/>
    <property type="molecule type" value="Genomic_DNA"/>
</dbReference>
<organism evidence="1 2">
    <name type="scientific">Citrus unshiu</name>
    <name type="common">Satsuma mandarin</name>
    <name type="synonym">Citrus nobilis var. unshiu</name>
    <dbReference type="NCBI Taxonomy" id="55188"/>
    <lineage>
        <taxon>Eukaryota</taxon>
        <taxon>Viridiplantae</taxon>
        <taxon>Streptophyta</taxon>
        <taxon>Embryophyta</taxon>
        <taxon>Tracheophyta</taxon>
        <taxon>Spermatophyta</taxon>
        <taxon>Magnoliopsida</taxon>
        <taxon>eudicotyledons</taxon>
        <taxon>Gunneridae</taxon>
        <taxon>Pentapetalae</taxon>
        <taxon>rosids</taxon>
        <taxon>malvids</taxon>
        <taxon>Sapindales</taxon>
        <taxon>Rutaceae</taxon>
        <taxon>Aurantioideae</taxon>
        <taxon>Citrus</taxon>
    </lineage>
</organism>
<keyword evidence="2" id="KW-1185">Reference proteome</keyword>
<proteinExistence type="predicted"/>
<evidence type="ECO:0000313" key="2">
    <source>
        <dbReference type="Proteomes" id="UP000236630"/>
    </source>
</evidence>
<dbReference type="AlphaFoldDB" id="A0A2H5PZ55"/>
<dbReference type="Proteomes" id="UP000236630">
    <property type="component" value="Unassembled WGS sequence"/>
</dbReference>
<evidence type="ECO:0000313" key="1">
    <source>
        <dbReference type="EMBL" id="GAY57612.1"/>
    </source>
</evidence>
<name>A0A2H5PZ55_CITUN</name>
<reference evidence="1 2" key="1">
    <citation type="journal article" date="2017" name="Front. Genet.">
        <title>Draft sequencing of the heterozygous diploid genome of Satsuma (Citrus unshiu Marc.) using a hybrid assembly approach.</title>
        <authorList>
            <person name="Shimizu T."/>
            <person name="Tanizawa Y."/>
            <person name="Mochizuki T."/>
            <person name="Nagasaki H."/>
            <person name="Yoshioka T."/>
            <person name="Toyoda A."/>
            <person name="Fujiyama A."/>
            <person name="Kaminuma E."/>
            <person name="Nakamura Y."/>
        </authorList>
    </citation>
    <scope>NUCLEOTIDE SEQUENCE [LARGE SCALE GENOMIC DNA]</scope>
    <source>
        <strain evidence="2">cv. Miyagawa wase</strain>
    </source>
</reference>
<comment type="caution">
    <text evidence="1">The sequence shown here is derived from an EMBL/GenBank/DDBJ whole genome shotgun (WGS) entry which is preliminary data.</text>
</comment>
<gene>
    <name evidence="1" type="ORF">CUMW_180770</name>
</gene>